<accession>A0A6H5HI25</accession>
<gene>
    <name evidence="1" type="ORF">NTEN_LOCUS21661</name>
</gene>
<evidence type="ECO:0000313" key="2">
    <source>
        <dbReference type="Proteomes" id="UP000479000"/>
    </source>
</evidence>
<dbReference type="AlphaFoldDB" id="A0A6H5HI25"/>
<protein>
    <submittedName>
        <fullName evidence="1">Uncharacterized protein</fullName>
    </submittedName>
</protein>
<organism evidence="1 2">
    <name type="scientific">Nesidiocoris tenuis</name>
    <dbReference type="NCBI Taxonomy" id="355587"/>
    <lineage>
        <taxon>Eukaryota</taxon>
        <taxon>Metazoa</taxon>
        <taxon>Ecdysozoa</taxon>
        <taxon>Arthropoda</taxon>
        <taxon>Hexapoda</taxon>
        <taxon>Insecta</taxon>
        <taxon>Pterygota</taxon>
        <taxon>Neoptera</taxon>
        <taxon>Paraneoptera</taxon>
        <taxon>Hemiptera</taxon>
        <taxon>Heteroptera</taxon>
        <taxon>Panheteroptera</taxon>
        <taxon>Cimicomorpha</taxon>
        <taxon>Miridae</taxon>
        <taxon>Dicyphina</taxon>
        <taxon>Nesidiocoris</taxon>
    </lineage>
</organism>
<sequence>MSQNQFGKESGHYRLEQMSYWRQTSSRPSSSTPLLHVFKKEMQSICRSGSAECTRLQVKRQSCVVSLDEKRRLSRCNFPPASRDQLVFLPLGQLVTG</sequence>
<keyword evidence="2" id="KW-1185">Reference proteome</keyword>
<dbReference type="EMBL" id="CADCXU010031869">
    <property type="protein sequence ID" value="CAB0017704.1"/>
    <property type="molecule type" value="Genomic_DNA"/>
</dbReference>
<evidence type="ECO:0000313" key="1">
    <source>
        <dbReference type="EMBL" id="CAB0017704.1"/>
    </source>
</evidence>
<dbReference type="Proteomes" id="UP000479000">
    <property type="component" value="Unassembled WGS sequence"/>
</dbReference>
<proteinExistence type="predicted"/>
<reference evidence="1 2" key="1">
    <citation type="submission" date="2020-02" db="EMBL/GenBank/DDBJ databases">
        <authorList>
            <person name="Ferguson B K."/>
        </authorList>
    </citation>
    <scope>NUCLEOTIDE SEQUENCE [LARGE SCALE GENOMIC DNA]</scope>
</reference>
<name>A0A6H5HI25_9HEMI</name>